<name>A0A135UH56_9PEZI</name>
<keyword evidence="2" id="KW-1185">Reference proteome</keyword>
<protein>
    <submittedName>
        <fullName evidence="1">Uncharacterized protein</fullName>
    </submittedName>
</protein>
<evidence type="ECO:0000313" key="2">
    <source>
        <dbReference type="Proteomes" id="UP000070121"/>
    </source>
</evidence>
<proteinExistence type="predicted"/>
<sequence>MVPYAAALRGHVSHLCSAYLLQYSPHGFSRRLKVVRSRRPSDGQPCSQVDAFPATSIAPNEVILGHTLNGPSSSQTRFTAFDLVLAVNASEIETRFSFDCHASLLETRPVAHDSVAVQPCATCLPNTLEICVVKEARYMSKRYTRRYILYPSLHGAGLGMWILESEKHWQNA</sequence>
<dbReference type="EMBL" id="JFFI01001466">
    <property type="protein sequence ID" value="KXH59717.1"/>
    <property type="molecule type" value="Genomic_DNA"/>
</dbReference>
<gene>
    <name evidence="1" type="ORF">CSAL01_06387</name>
</gene>
<dbReference type="Proteomes" id="UP000070121">
    <property type="component" value="Unassembled WGS sequence"/>
</dbReference>
<comment type="caution">
    <text evidence="1">The sequence shown here is derived from an EMBL/GenBank/DDBJ whole genome shotgun (WGS) entry which is preliminary data.</text>
</comment>
<dbReference type="AlphaFoldDB" id="A0A135UH56"/>
<organism evidence="1 2">
    <name type="scientific">Colletotrichum salicis</name>
    <dbReference type="NCBI Taxonomy" id="1209931"/>
    <lineage>
        <taxon>Eukaryota</taxon>
        <taxon>Fungi</taxon>
        <taxon>Dikarya</taxon>
        <taxon>Ascomycota</taxon>
        <taxon>Pezizomycotina</taxon>
        <taxon>Sordariomycetes</taxon>
        <taxon>Hypocreomycetidae</taxon>
        <taxon>Glomerellales</taxon>
        <taxon>Glomerellaceae</taxon>
        <taxon>Colletotrichum</taxon>
        <taxon>Colletotrichum acutatum species complex</taxon>
    </lineage>
</organism>
<evidence type="ECO:0000313" key="1">
    <source>
        <dbReference type="EMBL" id="KXH59717.1"/>
    </source>
</evidence>
<reference evidence="1 2" key="1">
    <citation type="submission" date="2014-02" db="EMBL/GenBank/DDBJ databases">
        <title>The genome sequence of Colletotrichum salicis CBS 607.94.</title>
        <authorList>
            <person name="Baroncelli R."/>
            <person name="Thon M.R."/>
        </authorList>
    </citation>
    <scope>NUCLEOTIDE SEQUENCE [LARGE SCALE GENOMIC DNA]</scope>
    <source>
        <strain evidence="1 2">CBS 607.94</strain>
    </source>
</reference>
<accession>A0A135UH56</accession>